<dbReference type="PhylomeDB" id="Q7NDX3"/>
<dbReference type="InterPro" id="IPR007409">
    <property type="entry name" value="Restrct_endonuc_type1_HsdR_N"/>
</dbReference>
<dbReference type="HOGENOM" id="CLU_090272_0_0_3"/>
<dbReference type="Proteomes" id="UP000000557">
    <property type="component" value="Chromosome"/>
</dbReference>
<dbReference type="InParanoid" id="Q7NDX3"/>
<dbReference type="Pfam" id="PF04313">
    <property type="entry name" value="HSDR_N"/>
    <property type="match status" value="1"/>
</dbReference>
<dbReference type="STRING" id="251221.gene:10761627"/>
<dbReference type="eggNOG" id="COG2810">
    <property type="taxonomic scope" value="Bacteria"/>
</dbReference>
<dbReference type="AlphaFoldDB" id="Q7NDX3"/>
<dbReference type="PATRIC" id="fig|251221.4.peg.4141"/>
<proteinExistence type="predicted"/>
<dbReference type="GO" id="GO:0005524">
    <property type="term" value="F:ATP binding"/>
    <property type="evidence" value="ECO:0007669"/>
    <property type="project" value="UniProtKB-KW"/>
</dbReference>
<dbReference type="OrthoDB" id="511707at2"/>
<dbReference type="GO" id="GO:0009307">
    <property type="term" value="P:DNA restriction-modification system"/>
    <property type="evidence" value="ECO:0007669"/>
    <property type="project" value="UniProtKB-KW"/>
</dbReference>
<gene>
    <name evidence="2" type="ordered locus">glr4109</name>
</gene>
<dbReference type="RefSeq" id="WP_011144095.1">
    <property type="nucleotide sequence ID" value="NC_005125.1"/>
</dbReference>
<keyword evidence="3" id="KW-1185">Reference proteome</keyword>
<dbReference type="KEGG" id="gvi:glr4109"/>
<dbReference type="EnsemblBacteria" id="BAC92050">
    <property type="protein sequence ID" value="BAC92050"/>
    <property type="gene ID" value="BAC92050"/>
</dbReference>
<accession>Q7NDX3</accession>
<sequence length="209" mass="23604">MVQTIQAQNLRLVDLQQRFGLHWIESDAASVQWQEELPALSDGQVHKLDLLKQRHRYLAQYGVAEETVKLTMLAPLLELAGLCDAPFRLETEASIEIAAEDEGVIIRGRIDVLVVSGRLWILVIESKKMGFNVTEGLPQALFYMLVNPSLKEPTFGMITNGESYLFVRLTQDGTPEYNLSRPYSLLNPGNDLYEVLSILMRLSSLFLPQ</sequence>
<dbReference type="GO" id="GO:0009035">
    <property type="term" value="F:type I site-specific deoxyribonuclease activity"/>
    <property type="evidence" value="ECO:0007669"/>
    <property type="project" value="UniProtKB-EC"/>
</dbReference>
<evidence type="ECO:0000259" key="1">
    <source>
        <dbReference type="Pfam" id="PF04313"/>
    </source>
</evidence>
<reference evidence="2 3" key="1">
    <citation type="journal article" date="2003" name="DNA Res.">
        <title>Complete genome structure of Gloeobacter violaceus PCC 7421, a cyanobacterium that lacks thylakoids.</title>
        <authorList>
            <person name="Nakamura Y."/>
            <person name="Kaneko T."/>
            <person name="Sato S."/>
            <person name="Mimuro M."/>
            <person name="Miyashita H."/>
            <person name="Tsuchiya T."/>
            <person name="Sasamoto S."/>
            <person name="Watanabe A."/>
            <person name="Kawashima K."/>
            <person name="Kishida Y."/>
            <person name="Kiyokawa C."/>
            <person name="Kohara M."/>
            <person name="Matsumoto M."/>
            <person name="Matsuno A."/>
            <person name="Nakazaki N."/>
            <person name="Shimpo S."/>
            <person name="Takeuchi C."/>
            <person name="Yamada M."/>
            <person name="Tabata S."/>
        </authorList>
    </citation>
    <scope>NUCLEOTIDE SEQUENCE [LARGE SCALE GENOMIC DNA]</scope>
    <source>
        <strain evidence="3">ATCC 29082 / PCC 7421</strain>
    </source>
</reference>
<dbReference type="EMBL" id="BA000045">
    <property type="protein sequence ID" value="BAC92050.1"/>
    <property type="molecule type" value="Genomic_DNA"/>
</dbReference>
<protein>
    <submittedName>
        <fullName evidence="2">Glr4109 protein</fullName>
    </submittedName>
</protein>
<feature type="domain" description="Restriction endonuclease type I HsdR N-terminal" evidence="1">
    <location>
        <begin position="108"/>
        <end position="172"/>
    </location>
</feature>
<evidence type="ECO:0000313" key="2">
    <source>
        <dbReference type="EMBL" id="BAC92050.1"/>
    </source>
</evidence>
<dbReference type="GO" id="GO:0003677">
    <property type="term" value="F:DNA binding"/>
    <property type="evidence" value="ECO:0007669"/>
    <property type="project" value="UniProtKB-KW"/>
</dbReference>
<evidence type="ECO:0000313" key="3">
    <source>
        <dbReference type="Proteomes" id="UP000000557"/>
    </source>
</evidence>
<reference evidence="2 3" key="2">
    <citation type="journal article" date="2003" name="DNA Res.">
        <title>Complete genome structure of Gloeobacter violaceus PCC 7421, a cyanobacterium that lacks thylakoids (supplement).</title>
        <authorList>
            <person name="Nakamura Y."/>
            <person name="Kaneko T."/>
            <person name="Sato S."/>
            <person name="Mimuro M."/>
            <person name="Miyashita H."/>
            <person name="Tsuchiya T."/>
            <person name="Sasamoto S."/>
            <person name="Watanabe A."/>
            <person name="Kawashima K."/>
            <person name="Kishida Y."/>
            <person name="Kiyokawa C."/>
            <person name="Kohara M."/>
            <person name="Matsumoto M."/>
            <person name="Matsuno A."/>
            <person name="Nakazaki N."/>
            <person name="Shimpo S."/>
            <person name="Takeuchi C."/>
            <person name="Yamada M."/>
            <person name="Tabata S."/>
        </authorList>
    </citation>
    <scope>NUCLEOTIDE SEQUENCE [LARGE SCALE GENOMIC DNA]</scope>
    <source>
        <strain evidence="3">ATCC 29082 / PCC 7421</strain>
    </source>
</reference>
<name>Q7NDX3_GLOVI</name>
<organism evidence="2 3">
    <name type="scientific">Gloeobacter violaceus (strain ATCC 29082 / PCC 7421)</name>
    <dbReference type="NCBI Taxonomy" id="251221"/>
    <lineage>
        <taxon>Bacteria</taxon>
        <taxon>Bacillati</taxon>
        <taxon>Cyanobacteriota</taxon>
        <taxon>Cyanophyceae</taxon>
        <taxon>Gloeobacterales</taxon>
        <taxon>Gloeobacteraceae</taxon>
        <taxon>Gloeobacter</taxon>
    </lineage>
</organism>